<dbReference type="AlphaFoldDB" id="A0AAD6PCI2"/>
<dbReference type="EMBL" id="JAPFFJ010000006">
    <property type="protein sequence ID" value="KAJ6424496.1"/>
    <property type="molecule type" value="Genomic_DNA"/>
</dbReference>
<keyword evidence="4" id="KW-0735">Signal-anchor</keyword>
<keyword evidence="3" id="KW-0812">Transmembrane</keyword>
<sequence length="313" mass="36492">MPPKLPPALPFLILLSFLFFYLYSTSLLPHSSPSSSTTTTTTTTTKTRTTSCNFFKGNWILDRTKSAKPLYDESCPFHRNAWNCLRNHRENIGLINSWRWVPKDCELPKIDPERFLELMRNRNIGLVGDSLNENFLVSFLCILRVADGSAKKWKRKGAWRGAYFPKFNVTVSYHRAVLLAKYEWQPKQPTMNDGQKGIYRVDVDIPAEDWATITDYYDVLIFNTGHWWGYDKFPKETPLVFYRAGQPILPPLGLFDGFKVVLESMVSYIEREIPRKTLKFWRLQSPRHFYGGDWNQNGSCLLNEPLKEHEVIH</sequence>
<evidence type="ECO:0000256" key="6">
    <source>
        <dbReference type="ARBA" id="ARBA00023136"/>
    </source>
</evidence>
<evidence type="ECO:0000313" key="10">
    <source>
        <dbReference type="EMBL" id="KAJ6424496.1"/>
    </source>
</evidence>
<accession>A0AAD6PCI2</accession>
<protein>
    <recommendedName>
        <fullName evidence="12">Trichome birefringence-like N-terminal domain-containing protein</fullName>
    </recommendedName>
</protein>
<dbReference type="GO" id="GO:0016413">
    <property type="term" value="F:O-acetyltransferase activity"/>
    <property type="evidence" value="ECO:0007669"/>
    <property type="project" value="InterPro"/>
</dbReference>
<reference evidence="10 11" key="1">
    <citation type="journal article" date="2023" name="Int. J. Mol. Sci.">
        <title>De Novo Assembly and Annotation of 11 Diverse Shrub Willow (Salix) Genomes Reveals Novel Gene Organization in Sex-Linked Regions.</title>
        <authorList>
            <person name="Hyden B."/>
            <person name="Feng K."/>
            <person name="Yates T.B."/>
            <person name="Jawdy S."/>
            <person name="Cereghino C."/>
            <person name="Smart L.B."/>
            <person name="Muchero W."/>
        </authorList>
    </citation>
    <scope>NUCLEOTIDE SEQUENCE [LARGE SCALE GENOMIC DNA]</scope>
    <source>
        <tissue evidence="10">Shoot tip</tissue>
    </source>
</reference>
<keyword evidence="6" id="KW-0472">Membrane</keyword>
<feature type="signal peptide" evidence="7">
    <location>
        <begin position="1"/>
        <end position="24"/>
    </location>
</feature>
<evidence type="ECO:0000313" key="11">
    <source>
        <dbReference type="Proteomes" id="UP001162972"/>
    </source>
</evidence>
<comment type="subcellular location">
    <subcellularLocation>
        <location evidence="1">Membrane</location>
        <topology evidence="1">Single-pass membrane protein</topology>
    </subcellularLocation>
</comment>
<dbReference type="PANTHER" id="PTHR32285">
    <property type="entry name" value="PROTEIN TRICHOME BIREFRINGENCE-LIKE 9-RELATED"/>
    <property type="match status" value="1"/>
</dbReference>
<keyword evidence="7" id="KW-0732">Signal</keyword>
<evidence type="ECO:0000256" key="4">
    <source>
        <dbReference type="ARBA" id="ARBA00022968"/>
    </source>
</evidence>
<dbReference type="InterPro" id="IPR029962">
    <property type="entry name" value="TBL"/>
</dbReference>
<feature type="chain" id="PRO_5041897320" description="Trichome birefringence-like N-terminal domain-containing protein" evidence="7">
    <location>
        <begin position="25"/>
        <end position="313"/>
    </location>
</feature>
<dbReference type="InterPro" id="IPR026057">
    <property type="entry name" value="TBL_C"/>
</dbReference>
<proteinExistence type="inferred from homology"/>
<evidence type="ECO:0000256" key="3">
    <source>
        <dbReference type="ARBA" id="ARBA00022692"/>
    </source>
</evidence>
<dbReference type="Pfam" id="PF13839">
    <property type="entry name" value="PC-Esterase"/>
    <property type="match status" value="1"/>
</dbReference>
<evidence type="ECO:0000256" key="1">
    <source>
        <dbReference type="ARBA" id="ARBA00004167"/>
    </source>
</evidence>
<dbReference type="InterPro" id="IPR025846">
    <property type="entry name" value="TBL_N"/>
</dbReference>
<feature type="domain" description="Trichome birefringence-like N-terminal" evidence="9">
    <location>
        <begin position="51"/>
        <end position="106"/>
    </location>
</feature>
<evidence type="ECO:0000259" key="9">
    <source>
        <dbReference type="Pfam" id="PF14416"/>
    </source>
</evidence>
<dbReference type="GO" id="GO:0016020">
    <property type="term" value="C:membrane"/>
    <property type="evidence" value="ECO:0007669"/>
    <property type="project" value="UniProtKB-SubCell"/>
</dbReference>
<evidence type="ECO:0000256" key="7">
    <source>
        <dbReference type="SAM" id="SignalP"/>
    </source>
</evidence>
<evidence type="ECO:0000256" key="5">
    <source>
        <dbReference type="ARBA" id="ARBA00022989"/>
    </source>
</evidence>
<dbReference type="PANTHER" id="PTHR32285:SF23">
    <property type="entry name" value="PROTEIN TRICHOME BIREFRINGENCE-LIKE 12"/>
    <property type="match status" value="1"/>
</dbReference>
<feature type="domain" description="Trichome birefringence-like C-terminal" evidence="8">
    <location>
        <begin position="107"/>
        <end position="311"/>
    </location>
</feature>
<gene>
    <name evidence="10" type="ORF">OIU84_025307</name>
</gene>
<evidence type="ECO:0008006" key="12">
    <source>
        <dbReference type="Google" id="ProtNLM"/>
    </source>
</evidence>
<comment type="caution">
    <text evidence="10">The sequence shown here is derived from an EMBL/GenBank/DDBJ whole genome shotgun (WGS) entry which is preliminary data.</text>
</comment>
<keyword evidence="5" id="KW-1133">Transmembrane helix</keyword>
<evidence type="ECO:0000256" key="2">
    <source>
        <dbReference type="ARBA" id="ARBA00007727"/>
    </source>
</evidence>
<dbReference type="Pfam" id="PF14416">
    <property type="entry name" value="PMR5N"/>
    <property type="match status" value="1"/>
</dbReference>
<organism evidence="10 11">
    <name type="scientific">Salix udensis</name>
    <dbReference type="NCBI Taxonomy" id="889485"/>
    <lineage>
        <taxon>Eukaryota</taxon>
        <taxon>Viridiplantae</taxon>
        <taxon>Streptophyta</taxon>
        <taxon>Embryophyta</taxon>
        <taxon>Tracheophyta</taxon>
        <taxon>Spermatophyta</taxon>
        <taxon>Magnoliopsida</taxon>
        <taxon>eudicotyledons</taxon>
        <taxon>Gunneridae</taxon>
        <taxon>Pentapetalae</taxon>
        <taxon>rosids</taxon>
        <taxon>fabids</taxon>
        <taxon>Malpighiales</taxon>
        <taxon>Salicaceae</taxon>
        <taxon>Saliceae</taxon>
        <taxon>Salix</taxon>
    </lineage>
</organism>
<keyword evidence="11" id="KW-1185">Reference proteome</keyword>
<evidence type="ECO:0000259" key="8">
    <source>
        <dbReference type="Pfam" id="PF13839"/>
    </source>
</evidence>
<name>A0AAD6PCI2_9ROSI</name>
<comment type="similarity">
    <text evidence="2">Belongs to the PC-esterase family. TBL subfamily.</text>
</comment>
<dbReference type="GO" id="GO:0005794">
    <property type="term" value="C:Golgi apparatus"/>
    <property type="evidence" value="ECO:0007669"/>
    <property type="project" value="TreeGrafter"/>
</dbReference>
<dbReference type="Proteomes" id="UP001162972">
    <property type="component" value="Chromosome 16"/>
</dbReference>